<organism evidence="7 8">
    <name type="scientific">Paenibacillus mendelii</name>
    <dbReference type="NCBI Taxonomy" id="206163"/>
    <lineage>
        <taxon>Bacteria</taxon>
        <taxon>Bacillati</taxon>
        <taxon>Bacillota</taxon>
        <taxon>Bacilli</taxon>
        <taxon>Bacillales</taxon>
        <taxon>Paenibacillaceae</taxon>
        <taxon>Paenibacillus</taxon>
    </lineage>
</organism>
<evidence type="ECO:0000256" key="5">
    <source>
        <dbReference type="SAM" id="MobiDB-lite"/>
    </source>
</evidence>
<dbReference type="PANTHER" id="PTHR30532:SF26">
    <property type="entry name" value="IRON(3+)-HYDROXAMATE-BINDING PROTEIN FHUD"/>
    <property type="match status" value="1"/>
</dbReference>
<dbReference type="InterPro" id="IPR002491">
    <property type="entry name" value="ABC_transptr_periplasmic_BD"/>
</dbReference>
<dbReference type="InterPro" id="IPR051313">
    <property type="entry name" value="Bact_iron-sidero_bind"/>
</dbReference>
<accession>A0ABV6J6W1</accession>
<keyword evidence="8" id="KW-1185">Reference proteome</keyword>
<dbReference type="SUPFAM" id="SSF53807">
    <property type="entry name" value="Helical backbone' metal receptor"/>
    <property type="match status" value="1"/>
</dbReference>
<gene>
    <name evidence="7" type="ORF">ACFFJ8_04590</name>
</gene>
<dbReference type="RefSeq" id="WP_204820992.1">
    <property type="nucleotide sequence ID" value="NZ_JANHOF010000009.1"/>
</dbReference>
<feature type="domain" description="Fe/B12 periplasmic-binding" evidence="6">
    <location>
        <begin position="78"/>
        <end position="333"/>
    </location>
</feature>
<keyword evidence="3" id="KW-0813">Transport</keyword>
<dbReference type="EMBL" id="JBHLVF010000009">
    <property type="protein sequence ID" value="MFC0390655.1"/>
    <property type="molecule type" value="Genomic_DNA"/>
</dbReference>
<dbReference type="PROSITE" id="PS51257">
    <property type="entry name" value="PROKAR_LIPOPROTEIN"/>
    <property type="match status" value="1"/>
</dbReference>
<evidence type="ECO:0000256" key="1">
    <source>
        <dbReference type="ARBA" id="ARBA00004196"/>
    </source>
</evidence>
<feature type="region of interest" description="Disordered" evidence="5">
    <location>
        <begin position="32"/>
        <end position="56"/>
    </location>
</feature>
<comment type="caution">
    <text evidence="7">The sequence shown here is derived from an EMBL/GenBank/DDBJ whole genome shotgun (WGS) entry which is preliminary data.</text>
</comment>
<evidence type="ECO:0000256" key="4">
    <source>
        <dbReference type="ARBA" id="ARBA00022729"/>
    </source>
</evidence>
<dbReference type="PANTHER" id="PTHR30532">
    <property type="entry name" value="IRON III DICITRATE-BINDING PERIPLASMIC PROTEIN"/>
    <property type="match status" value="1"/>
</dbReference>
<name>A0ABV6J6W1_9BACL</name>
<keyword evidence="4" id="KW-0732">Signal</keyword>
<reference evidence="7 8" key="1">
    <citation type="submission" date="2024-09" db="EMBL/GenBank/DDBJ databases">
        <authorList>
            <person name="Sun Q."/>
            <person name="Mori K."/>
        </authorList>
    </citation>
    <scope>NUCLEOTIDE SEQUENCE [LARGE SCALE GENOMIC DNA]</scope>
    <source>
        <strain evidence="7 8">CCM 4839</strain>
    </source>
</reference>
<dbReference type="PROSITE" id="PS50983">
    <property type="entry name" value="FE_B12_PBP"/>
    <property type="match status" value="1"/>
</dbReference>
<protein>
    <submittedName>
        <fullName evidence="7">ABC transporter substrate-binding protein</fullName>
    </submittedName>
</protein>
<dbReference type="Pfam" id="PF01497">
    <property type="entry name" value="Peripla_BP_2"/>
    <property type="match status" value="1"/>
</dbReference>
<dbReference type="Gene3D" id="3.40.50.1980">
    <property type="entry name" value="Nitrogenase molybdenum iron protein domain"/>
    <property type="match status" value="2"/>
</dbReference>
<comment type="subcellular location">
    <subcellularLocation>
        <location evidence="1">Cell envelope</location>
    </subcellularLocation>
</comment>
<dbReference type="Proteomes" id="UP001589818">
    <property type="component" value="Unassembled WGS sequence"/>
</dbReference>
<evidence type="ECO:0000313" key="7">
    <source>
        <dbReference type="EMBL" id="MFC0390655.1"/>
    </source>
</evidence>
<evidence type="ECO:0000259" key="6">
    <source>
        <dbReference type="PROSITE" id="PS50983"/>
    </source>
</evidence>
<feature type="compositionally biased region" description="Low complexity" evidence="5">
    <location>
        <begin position="41"/>
        <end position="56"/>
    </location>
</feature>
<sequence length="333" mass="36587">MVQARKASMLMVLIVIMGALLIACGNNANRPDNTTPAAGNQSSEKPAESPSEPEQAEQTMRVFTDWTDHKVEIPVQPQRVIYHGEVTGDVLALGVTPVGVIKQDGGTVYEDQLAASEDVGFPISLEKSLALQPDLIIFSNNDAAQYEQISKVAPTVTFNSFAPLEERMRILGDLLGKKDEAEAWLTKHKAGVQEMWAALRQKGIKDNETASVFTMYPGNRLFVMAGAGLPQFLYEENGFKPVAKVQELIDQQVGFVEISAELLKEYAGDRIFILNPVNPEAQESTSELMASNVWSNLPAVKNGYVYKFDIMKAGSDALSREWLLQELPKALAQ</sequence>
<evidence type="ECO:0000256" key="2">
    <source>
        <dbReference type="ARBA" id="ARBA00008814"/>
    </source>
</evidence>
<comment type="similarity">
    <text evidence="2">Belongs to the bacterial solute-binding protein 8 family.</text>
</comment>
<evidence type="ECO:0000256" key="3">
    <source>
        <dbReference type="ARBA" id="ARBA00022448"/>
    </source>
</evidence>
<proteinExistence type="inferred from homology"/>
<evidence type="ECO:0000313" key="8">
    <source>
        <dbReference type="Proteomes" id="UP001589818"/>
    </source>
</evidence>